<evidence type="ECO:0000256" key="1">
    <source>
        <dbReference type="SAM" id="MobiDB-lite"/>
    </source>
</evidence>
<protein>
    <submittedName>
        <fullName evidence="2">Uncharacterized protein</fullName>
    </submittedName>
</protein>
<dbReference type="Proteomes" id="UP000799440">
    <property type="component" value="Unassembled WGS sequence"/>
</dbReference>
<name>A0A6A6V129_9PLEO</name>
<organism evidence="2 3">
    <name type="scientific">Sporormia fimetaria CBS 119925</name>
    <dbReference type="NCBI Taxonomy" id="1340428"/>
    <lineage>
        <taxon>Eukaryota</taxon>
        <taxon>Fungi</taxon>
        <taxon>Dikarya</taxon>
        <taxon>Ascomycota</taxon>
        <taxon>Pezizomycotina</taxon>
        <taxon>Dothideomycetes</taxon>
        <taxon>Pleosporomycetidae</taxon>
        <taxon>Pleosporales</taxon>
        <taxon>Sporormiaceae</taxon>
        <taxon>Sporormia</taxon>
    </lineage>
</organism>
<accession>A0A6A6V129</accession>
<gene>
    <name evidence="2" type="ORF">M011DRAFT_461777</name>
</gene>
<feature type="compositionally biased region" description="Pro residues" evidence="1">
    <location>
        <begin position="26"/>
        <end position="35"/>
    </location>
</feature>
<keyword evidence="3" id="KW-1185">Reference proteome</keyword>
<feature type="region of interest" description="Disordered" evidence="1">
    <location>
        <begin position="22"/>
        <end position="43"/>
    </location>
</feature>
<evidence type="ECO:0000313" key="3">
    <source>
        <dbReference type="Proteomes" id="UP000799440"/>
    </source>
</evidence>
<reference evidence="2" key="1">
    <citation type="journal article" date="2020" name="Stud. Mycol.">
        <title>101 Dothideomycetes genomes: a test case for predicting lifestyles and emergence of pathogens.</title>
        <authorList>
            <person name="Haridas S."/>
            <person name="Albert R."/>
            <person name="Binder M."/>
            <person name="Bloem J."/>
            <person name="Labutti K."/>
            <person name="Salamov A."/>
            <person name="Andreopoulos B."/>
            <person name="Baker S."/>
            <person name="Barry K."/>
            <person name="Bills G."/>
            <person name="Bluhm B."/>
            <person name="Cannon C."/>
            <person name="Castanera R."/>
            <person name="Culley D."/>
            <person name="Daum C."/>
            <person name="Ezra D."/>
            <person name="Gonzalez J."/>
            <person name="Henrissat B."/>
            <person name="Kuo A."/>
            <person name="Liang C."/>
            <person name="Lipzen A."/>
            <person name="Lutzoni F."/>
            <person name="Magnuson J."/>
            <person name="Mondo S."/>
            <person name="Nolan M."/>
            <person name="Ohm R."/>
            <person name="Pangilinan J."/>
            <person name="Park H.-J."/>
            <person name="Ramirez L."/>
            <person name="Alfaro M."/>
            <person name="Sun H."/>
            <person name="Tritt A."/>
            <person name="Yoshinaga Y."/>
            <person name="Zwiers L.-H."/>
            <person name="Turgeon B."/>
            <person name="Goodwin S."/>
            <person name="Spatafora J."/>
            <person name="Crous P."/>
            <person name="Grigoriev I."/>
        </authorList>
    </citation>
    <scope>NUCLEOTIDE SEQUENCE</scope>
    <source>
        <strain evidence="2">CBS 119925</strain>
    </source>
</reference>
<evidence type="ECO:0000313" key="2">
    <source>
        <dbReference type="EMBL" id="KAF2743350.1"/>
    </source>
</evidence>
<sequence length="259" mass="28610">MSTAIEQNPHTGNHSIEAAANRTQHLPPPPPPPPYTHTVSTQTHSYKPLSQVIQLEDEEAQLGFFDHPRDGHSKPVARNEKTRENKWAIPSWVIVVFLLLDAYLLSCCYNKLREPCSVAQGANMIYICPKPSTLHKGDKEWSVHTTLPSPSEHCFPITITGSGASEAWARDQDVDVVYELRFKLSKTKGNEGDGVGVVVVGELMATSDSSKEVATPTVTPVLELELPDDLAEEGVVFREPERSHMHVGFGGAWRKRADV</sequence>
<dbReference type="AlphaFoldDB" id="A0A6A6V129"/>
<dbReference type="EMBL" id="MU006598">
    <property type="protein sequence ID" value="KAF2743350.1"/>
    <property type="molecule type" value="Genomic_DNA"/>
</dbReference>
<proteinExistence type="predicted"/>